<accession>A0A7W9GEB7</accession>
<gene>
    <name evidence="1" type="ORF">HD596_008993</name>
</gene>
<proteinExistence type="predicted"/>
<protein>
    <submittedName>
        <fullName evidence="1">Uncharacterized protein</fullName>
    </submittedName>
</protein>
<organism evidence="1 2">
    <name type="scientific">Nonomuraea jabiensis</name>
    <dbReference type="NCBI Taxonomy" id="882448"/>
    <lineage>
        <taxon>Bacteria</taxon>
        <taxon>Bacillati</taxon>
        <taxon>Actinomycetota</taxon>
        <taxon>Actinomycetes</taxon>
        <taxon>Streptosporangiales</taxon>
        <taxon>Streptosporangiaceae</taxon>
        <taxon>Nonomuraea</taxon>
    </lineage>
</organism>
<keyword evidence="2" id="KW-1185">Reference proteome</keyword>
<sequence length="42" mass="4674">MSSRAGFNPGYPGFSRETMAYQLIVSICNKGRKARNRIEPVA</sequence>
<comment type="caution">
    <text evidence="1">The sequence shown here is derived from an EMBL/GenBank/DDBJ whole genome shotgun (WGS) entry which is preliminary data.</text>
</comment>
<dbReference type="EMBL" id="JACHMB010000001">
    <property type="protein sequence ID" value="MBB5782237.1"/>
    <property type="molecule type" value="Genomic_DNA"/>
</dbReference>
<dbReference type="Proteomes" id="UP000579153">
    <property type="component" value="Unassembled WGS sequence"/>
</dbReference>
<name>A0A7W9GEB7_9ACTN</name>
<evidence type="ECO:0000313" key="2">
    <source>
        <dbReference type="Proteomes" id="UP000579153"/>
    </source>
</evidence>
<dbReference type="RefSeq" id="WP_281398317.1">
    <property type="nucleotide sequence ID" value="NZ_JACHMB010000001.1"/>
</dbReference>
<evidence type="ECO:0000313" key="1">
    <source>
        <dbReference type="EMBL" id="MBB5782237.1"/>
    </source>
</evidence>
<dbReference type="AlphaFoldDB" id="A0A7W9GEB7"/>
<reference evidence="1 2" key="1">
    <citation type="submission" date="2020-08" db="EMBL/GenBank/DDBJ databases">
        <title>Sequencing the genomes of 1000 actinobacteria strains.</title>
        <authorList>
            <person name="Klenk H.-P."/>
        </authorList>
    </citation>
    <scope>NUCLEOTIDE SEQUENCE [LARGE SCALE GENOMIC DNA]</scope>
    <source>
        <strain evidence="1 2">DSM 45507</strain>
    </source>
</reference>